<dbReference type="GO" id="GO:0061640">
    <property type="term" value="P:cytoskeleton-dependent cytokinesis"/>
    <property type="evidence" value="ECO:0007669"/>
    <property type="project" value="InterPro"/>
</dbReference>
<sequence length="240" mass="27183">MEDNERSKGMEEGAFFHSKGMRIDNSHTECHNTSNEVKIIISASDMAGVVVDPMDRALDILEVQMEELEKKIIGNVQLSNKETPIADSLVNSHNVLQQIVFNYDAISSVFDRITELETYLDPIYEDLAADTIMKAKFVLESEPKIRTMLNQLNSLKTMSAHLSPEPFKDIPNLNEQLRKYSEQIIKATIDFEEVIARTRQLSEDLNSAMITFDRAINLISSRISAIEDAGKTEKIDEDID</sequence>
<dbReference type="InterPro" id="IPR009991">
    <property type="entry name" value="DCTN3"/>
</dbReference>
<keyword evidence="2" id="KW-1185">Reference proteome</keyword>
<protein>
    <recommendedName>
        <fullName evidence="3">Dynactin subunit 3</fullName>
    </recommendedName>
</protein>
<organism evidence="1 2">
    <name type="scientific">Apolygus lucorum</name>
    <name type="common">Small green plant bug</name>
    <name type="synonym">Lygocoris lucorum</name>
    <dbReference type="NCBI Taxonomy" id="248454"/>
    <lineage>
        <taxon>Eukaryota</taxon>
        <taxon>Metazoa</taxon>
        <taxon>Ecdysozoa</taxon>
        <taxon>Arthropoda</taxon>
        <taxon>Hexapoda</taxon>
        <taxon>Insecta</taxon>
        <taxon>Pterygota</taxon>
        <taxon>Neoptera</taxon>
        <taxon>Paraneoptera</taxon>
        <taxon>Hemiptera</taxon>
        <taxon>Heteroptera</taxon>
        <taxon>Panheteroptera</taxon>
        <taxon>Cimicomorpha</taxon>
        <taxon>Miridae</taxon>
        <taxon>Mirini</taxon>
        <taxon>Apolygus</taxon>
    </lineage>
</organism>
<dbReference type="Pfam" id="PF07426">
    <property type="entry name" value="Dynactin_p22"/>
    <property type="match status" value="1"/>
</dbReference>
<dbReference type="EMBL" id="WIXP02000015">
    <property type="protein sequence ID" value="KAF6199453.1"/>
    <property type="molecule type" value="Genomic_DNA"/>
</dbReference>
<evidence type="ECO:0000313" key="1">
    <source>
        <dbReference type="EMBL" id="KAF6199453.1"/>
    </source>
</evidence>
<evidence type="ECO:0008006" key="3">
    <source>
        <dbReference type="Google" id="ProtNLM"/>
    </source>
</evidence>
<evidence type="ECO:0000313" key="2">
    <source>
        <dbReference type="Proteomes" id="UP000466442"/>
    </source>
</evidence>
<dbReference type="PANTHER" id="PTHR28360">
    <property type="entry name" value="DYNACTIN SUBUNIT 3"/>
    <property type="match status" value="1"/>
</dbReference>
<accession>A0A8S9WS21</accession>
<name>A0A8S9WS21_APOLU</name>
<dbReference type="PANTHER" id="PTHR28360:SF1">
    <property type="entry name" value="DYNACTIN SUBUNIT 3"/>
    <property type="match status" value="1"/>
</dbReference>
<comment type="caution">
    <text evidence="1">The sequence shown here is derived from an EMBL/GenBank/DDBJ whole genome shotgun (WGS) entry which is preliminary data.</text>
</comment>
<dbReference type="AlphaFoldDB" id="A0A8S9WS21"/>
<dbReference type="Proteomes" id="UP000466442">
    <property type="component" value="Unassembled WGS sequence"/>
</dbReference>
<dbReference type="OrthoDB" id="16729at2759"/>
<dbReference type="GO" id="GO:0005869">
    <property type="term" value="C:dynactin complex"/>
    <property type="evidence" value="ECO:0007669"/>
    <property type="project" value="InterPro"/>
</dbReference>
<reference evidence="1" key="1">
    <citation type="journal article" date="2021" name="Mol. Ecol. Resour.">
        <title>Apolygus lucorum genome provides insights into omnivorousness and mesophyll feeding.</title>
        <authorList>
            <person name="Liu Y."/>
            <person name="Liu H."/>
            <person name="Wang H."/>
            <person name="Huang T."/>
            <person name="Liu B."/>
            <person name="Yang B."/>
            <person name="Yin L."/>
            <person name="Li B."/>
            <person name="Zhang Y."/>
            <person name="Zhang S."/>
            <person name="Jiang F."/>
            <person name="Zhang X."/>
            <person name="Ren Y."/>
            <person name="Wang B."/>
            <person name="Wang S."/>
            <person name="Lu Y."/>
            <person name="Wu K."/>
            <person name="Fan W."/>
            <person name="Wang G."/>
        </authorList>
    </citation>
    <scope>NUCLEOTIDE SEQUENCE</scope>
    <source>
        <strain evidence="1">12Hb</strain>
    </source>
</reference>
<proteinExistence type="predicted"/>
<gene>
    <name evidence="1" type="ORF">GE061_007479</name>
</gene>